<gene>
    <name evidence="2" type="ORF">Tco_0977484</name>
</gene>
<feature type="compositionally biased region" description="Acidic residues" evidence="1">
    <location>
        <begin position="297"/>
        <end position="313"/>
    </location>
</feature>
<dbReference type="Proteomes" id="UP001151760">
    <property type="component" value="Unassembled WGS sequence"/>
</dbReference>
<keyword evidence="3" id="KW-1185">Reference proteome</keyword>
<evidence type="ECO:0000313" key="3">
    <source>
        <dbReference type="Proteomes" id="UP001151760"/>
    </source>
</evidence>
<sequence length="407" mass="46363">MDDRLPWCHRTTMVGHQVAIEPPWSMSPPDANNTYTKPPSVNQILGFIKTLGYDEDRDTKLTTISKFVATRLHQPWGAILSVLNRSLTGKDSSWDTARLLILQILWGIVHSANLDFASLIWDEFEWQTVDRSTKPSKRYKLLYTHFTKLIINHFLSCNKKIPRRSNSDLHSEQDDHPLTKLTKTVNGDYKFGMEIPDTMLNDAIKMLAGYKYYTAKKAESEKAKIVDEPEEQHVSQVIIAVELAKSISIDKQQNQRQVIRSQLTIERQLEIAVEDTYAEWGQKGKATDSEATQDSSGSDDDEEFNDETDDSDMDLSNHSPQRDDDAIGFGNVSGRQCPSYTIDEVFLALGLLLEEIHVTWAHLEKKRTRLRTYTKSLEDLSMQWLETASQAYSEAVVIYVVTVSGRG</sequence>
<reference evidence="2" key="1">
    <citation type="journal article" date="2022" name="Int. J. Mol. Sci.">
        <title>Draft Genome of Tanacetum Coccineum: Genomic Comparison of Closely Related Tanacetum-Family Plants.</title>
        <authorList>
            <person name="Yamashiro T."/>
            <person name="Shiraishi A."/>
            <person name="Nakayama K."/>
            <person name="Satake H."/>
        </authorList>
    </citation>
    <scope>NUCLEOTIDE SEQUENCE</scope>
</reference>
<organism evidence="2 3">
    <name type="scientific">Tanacetum coccineum</name>
    <dbReference type="NCBI Taxonomy" id="301880"/>
    <lineage>
        <taxon>Eukaryota</taxon>
        <taxon>Viridiplantae</taxon>
        <taxon>Streptophyta</taxon>
        <taxon>Embryophyta</taxon>
        <taxon>Tracheophyta</taxon>
        <taxon>Spermatophyta</taxon>
        <taxon>Magnoliopsida</taxon>
        <taxon>eudicotyledons</taxon>
        <taxon>Gunneridae</taxon>
        <taxon>Pentapetalae</taxon>
        <taxon>asterids</taxon>
        <taxon>campanulids</taxon>
        <taxon>Asterales</taxon>
        <taxon>Asteraceae</taxon>
        <taxon>Asteroideae</taxon>
        <taxon>Anthemideae</taxon>
        <taxon>Anthemidinae</taxon>
        <taxon>Tanacetum</taxon>
    </lineage>
</organism>
<protein>
    <submittedName>
        <fullName evidence="2">Uncharacterized protein</fullName>
    </submittedName>
</protein>
<accession>A0ABQ5ELC7</accession>
<evidence type="ECO:0000313" key="2">
    <source>
        <dbReference type="EMBL" id="GJT51327.1"/>
    </source>
</evidence>
<name>A0ABQ5ELC7_9ASTR</name>
<reference evidence="2" key="2">
    <citation type="submission" date="2022-01" db="EMBL/GenBank/DDBJ databases">
        <authorList>
            <person name="Yamashiro T."/>
            <person name="Shiraishi A."/>
            <person name="Satake H."/>
            <person name="Nakayama K."/>
        </authorList>
    </citation>
    <scope>NUCLEOTIDE SEQUENCE</scope>
</reference>
<proteinExistence type="predicted"/>
<comment type="caution">
    <text evidence="2">The sequence shown here is derived from an EMBL/GenBank/DDBJ whole genome shotgun (WGS) entry which is preliminary data.</text>
</comment>
<dbReference type="EMBL" id="BQNB010016398">
    <property type="protein sequence ID" value="GJT51327.1"/>
    <property type="molecule type" value="Genomic_DNA"/>
</dbReference>
<evidence type="ECO:0000256" key="1">
    <source>
        <dbReference type="SAM" id="MobiDB-lite"/>
    </source>
</evidence>
<feature type="region of interest" description="Disordered" evidence="1">
    <location>
        <begin position="282"/>
        <end position="330"/>
    </location>
</feature>